<dbReference type="GO" id="GO:0008745">
    <property type="term" value="F:N-acetylmuramoyl-L-alanine amidase activity"/>
    <property type="evidence" value="ECO:0007669"/>
    <property type="project" value="InterPro"/>
</dbReference>
<dbReference type="CDD" id="cd06583">
    <property type="entry name" value="PGRP"/>
    <property type="match status" value="1"/>
</dbReference>
<gene>
    <name evidence="5" type="ORF">N865_11540</name>
</gene>
<dbReference type="InterPro" id="IPR015510">
    <property type="entry name" value="PGRP"/>
</dbReference>
<comment type="caution">
    <text evidence="5">The sequence shown here is derived from an EMBL/GenBank/DDBJ whole genome shotgun (WGS) entry which is preliminary data.</text>
</comment>
<dbReference type="InterPro" id="IPR013693">
    <property type="entry name" value="SpoIID/LytB_N"/>
</dbReference>
<keyword evidence="2" id="KW-0732">Signal</keyword>
<evidence type="ECO:0000256" key="1">
    <source>
        <dbReference type="ARBA" id="ARBA00007553"/>
    </source>
</evidence>
<sequence length="711" mass="73852">MRLLPASLATTGLAAALLVSPTLDMTPVSSPVAPKVTRVAIPAVPAPSAGGAAAALHRVDTPFDVAGVTFTGAAPDGLVVEVRTHSHGWWGSWQRVSVMDAGPDPASAEAAHARRGTEAITATGSDGIDIRVSARGGRLPSGLTANLVDAGRAPADRALGAGPSGSAMAAVTSPTIITRSEWGADESLRTCDPPIVDRFDAAVVHHTVNSNTYTQDEAAGLVRGIYAYHTTGLGWCDIGYQFLVDRFGRVYEGRTGNLSGNTQGAQAVGFNSQSFGVSTLGDFQTTAPSPEAVSAVTSVVAWKADQNGFDPGGMVTLTSVGNSKYAAGTVITVPRTVGHRDFNDTECPGDLMYAEVPAIRTRASDEYAAAHASWSAMQPQKVEETFARPAGTSISFAGHGWGPGVGLSQWGAYGAANKGLTWRQIASFYYPGTTVSSQGNPALRVRLDYVGTAGTSVPSQTGMYVSDGTTSAYLTTTYPWRIVPGGAGLTLQFRTSTGWVSSRAWTAKTTPLTLSRPSAGSVRVVMPDGTQRAYAGSIRTVLSGTRTVTVNVTTTEDYVRGVVPLEGPASWPAASLQAQTVAARGLATVSRRANSATIADTCDTTACQVYRGLADYTSGGSLTRTWTDSRTTSAASATAGLVLTYGGVPARTSFTSSNGGRTVSGGVAYLPAKTDPYDAAVVSSSNPTKWLFIPEVGHRLRPPPMRSIRSR</sequence>
<feature type="signal peptide" evidence="2">
    <location>
        <begin position="1"/>
        <end position="25"/>
    </location>
</feature>
<evidence type="ECO:0000259" key="3">
    <source>
        <dbReference type="SMART" id="SM00644"/>
    </source>
</evidence>
<evidence type="ECO:0008006" key="7">
    <source>
        <dbReference type="Google" id="ProtNLM"/>
    </source>
</evidence>
<dbReference type="GO" id="GO:0008270">
    <property type="term" value="F:zinc ion binding"/>
    <property type="evidence" value="ECO:0007669"/>
    <property type="project" value="InterPro"/>
</dbReference>
<dbReference type="InterPro" id="IPR006619">
    <property type="entry name" value="PGRP_domain_met/bac"/>
</dbReference>
<dbReference type="SMART" id="SM00701">
    <property type="entry name" value="PGRP"/>
    <property type="match status" value="1"/>
</dbReference>
<proteinExistence type="inferred from homology"/>
<name>W9GBA8_9MICO</name>
<dbReference type="EMBL" id="AWSA01000027">
    <property type="protein sequence ID" value="EWT01149.1"/>
    <property type="molecule type" value="Genomic_DNA"/>
</dbReference>
<dbReference type="GO" id="GO:0030435">
    <property type="term" value="P:sporulation resulting in formation of a cellular spore"/>
    <property type="evidence" value="ECO:0007669"/>
    <property type="project" value="InterPro"/>
</dbReference>
<dbReference type="Proteomes" id="UP000019489">
    <property type="component" value="Unassembled WGS sequence"/>
</dbReference>
<dbReference type="SUPFAM" id="SSF55846">
    <property type="entry name" value="N-acetylmuramoyl-L-alanine amidase-like"/>
    <property type="match status" value="1"/>
</dbReference>
<dbReference type="OrthoDB" id="514320at2"/>
<organism evidence="5 6">
    <name type="scientific">Intrasporangium oryzae NRRL B-24470</name>
    <dbReference type="NCBI Taxonomy" id="1386089"/>
    <lineage>
        <taxon>Bacteria</taxon>
        <taxon>Bacillati</taxon>
        <taxon>Actinomycetota</taxon>
        <taxon>Actinomycetes</taxon>
        <taxon>Micrococcales</taxon>
        <taxon>Intrasporangiaceae</taxon>
        <taxon>Intrasporangium</taxon>
    </lineage>
</organism>
<dbReference type="Pfam" id="PF08486">
    <property type="entry name" value="SpoIID"/>
    <property type="match status" value="1"/>
</dbReference>
<dbReference type="PATRIC" id="fig|1386089.3.peg.2645"/>
<evidence type="ECO:0000256" key="2">
    <source>
        <dbReference type="SAM" id="SignalP"/>
    </source>
</evidence>
<protein>
    <recommendedName>
        <fullName evidence="7">Peptidoglycan recognition protein family domain-containing protein</fullName>
    </recommendedName>
</protein>
<comment type="similarity">
    <text evidence="1">Belongs to the N-acetylmuramoyl-L-alanine amidase 2 family.</text>
</comment>
<evidence type="ECO:0000313" key="6">
    <source>
        <dbReference type="Proteomes" id="UP000019489"/>
    </source>
</evidence>
<dbReference type="NCBIfam" id="TIGR02669">
    <property type="entry name" value="SpoIID_LytB"/>
    <property type="match status" value="1"/>
</dbReference>
<dbReference type="InterPro" id="IPR036505">
    <property type="entry name" value="Amidase/PGRP_sf"/>
</dbReference>
<dbReference type="PANTHER" id="PTHR11022:SF41">
    <property type="entry name" value="PEPTIDOGLYCAN-RECOGNITION PROTEIN LC-RELATED"/>
    <property type="match status" value="1"/>
</dbReference>
<keyword evidence="6" id="KW-1185">Reference proteome</keyword>
<feature type="domain" description="Peptidoglycan recognition protein family" evidence="4">
    <location>
        <begin position="174"/>
        <end position="322"/>
    </location>
</feature>
<evidence type="ECO:0000313" key="5">
    <source>
        <dbReference type="EMBL" id="EWT01149.1"/>
    </source>
</evidence>
<dbReference type="Pfam" id="PF01510">
    <property type="entry name" value="Amidase_2"/>
    <property type="match status" value="1"/>
</dbReference>
<dbReference type="InterPro" id="IPR002502">
    <property type="entry name" value="Amidase_domain"/>
</dbReference>
<accession>W9GBA8</accession>
<dbReference type="GO" id="GO:0009253">
    <property type="term" value="P:peptidoglycan catabolic process"/>
    <property type="evidence" value="ECO:0007669"/>
    <property type="project" value="InterPro"/>
</dbReference>
<dbReference type="eggNOG" id="COG5479">
    <property type="taxonomic scope" value="Bacteria"/>
</dbReference>
<reference evidence="5 6" key="1">
    <citation type="submission" date="2013-08" db="EMBL/GenBank/DDBJ databases">
        <title>Intrasporangium oryzae NRRL B-24470.</title>
        <authorList>
            <person name="Liu H."/>
            <person name="Wang G."/>
        </authorList>
    </citation>
    <scope>NUCLEOTIDE SEQUENCE [LARGE SCALE GENOMIC DNA]</scope>
    <source>
        <strain evidence="5 6">NRRL B-24470</strain>
    </source>
</reference>
<evidence type="ECO:0000259" key="4">
    <source>
        <dbReference type="SMART" id="SM00701"/>
    </source>
</evidence>
<feature type="domain" description="N-acetylmuramoyl-L-alanine amidase" evidence="3">
    <location>
        <begin position="187"/>
        <end position="349"/>
    </location>
</feature>
<dbReference type="SMART" id="SM00644">
    <property type="entry name" value="Ami_2"/>
    <property type="match status" value="1"/>
</dbReference>
<dbReference type="eggNOG" id="COG2385">
    <property type="taxonomic scope" value="Bacteria"/>
</dbReference>
<dbReference type="RefSeq" id="WP_051510548.1">
    <property type="nucleotide sequence ID" value="NZ_AWSA01000027.1"/>
</dbReference>
<dbReference type="PANTHER" id="PTHR11022">
    <property type="entry name" value="PEPTIDOGLYCAN RECOGNITION PROTEIN"/>
    <property type="match status" value="1"/>
</dbReference>
<dbReference type="InterPro" id="IPR013486">
    <property type="entry name" value="SpoIID/LytB"/>
</dbReference>
<dbReference type="Gene3D" id="3.40.80.10">
    <property type="entry name" value="Peptidoglycan recognition protein-like"/>
    <property type="match status" value="1"/>
</dbReference>
<dbReference type="AlphaFoldDB" id="W9GBA8"/>
<feature type="chain" id="PRO_5038871509" description="Peptidoglycan recognition protein family domain-containing protein" evidence="2">
    <location>
        <begin position="26"/>
        <end position="711"/>
    </location>
</feature>
<dbReference type="STRING" id="1386089.N865_11540"/>